<proteinExistence type="predicted"/>
<evidence type="ECO:0000313" key="1">
    <source>
        <dbReference type="EMBL" id="KIJ90627.1"/>
    </source>
</evidence>
<dbReference type="AlphaFoldDB" id="A0A0C9X262"/>
<reference evidence="1 2" key="1">
    <citation type="submission" date="2014-04" db="EMBL/GenBank/DDBJ databases">
        <authorList>
            <consortium name="DOE Joint Genome Institute"/>
            <person name="Kuo A."/>
            <person name="Kohler A."/>
            <person name="Nagy L.G."/>
            <person name="Floudas D."/>
            <person name="Copeland A."/>
            <person name="Barry K.W."/>
            <person name="Cichocki N."/>
            <person name="Veneault-Fourrey C."/>
            <person name="LaButti K."/>
            <person name="Lindquist E.A."/>
            <person name="Lipzen A."/>
            <person name="Lundell T."/>
            <person name="Morin E."/>
            <person name="Murat C."/>
            <person name="Sun H."/>
            <person name="Tunlid A."/>
            <person name="Henrissat B."/>
            <person name="Grigoriev I.V."/>
            <person name="Hibbett D.S."/>
            <person name="Martin F."/>
            <person name="Nordberg H.P."/>
            <person name="Cantor M.N."/>
            <person name="Hua S.X."/>
        </authorList>
    </citation>
    <scope>NUCLEOTIDE SEQUENCE [LARGE SCALE GENOMIC DNA]</scope>
    <source>
        <strain evidence="1 2">LaAM-08-1</strain>
    </source>
</reference>
<accession>A0A0C9X262</accession>
<keyword evidence="2" id="KW-1185">Reference proteome</keyword>
<gene>
    <name evidence="1" type="ORF">K443DRAFT_537744</name>
</gene>
<evidence type="ECO:0000313" key="2">
    <source>
        <dbReference type="Proteomes" id="UP000054477"/>
    </source>
</evidence>
<dbReference type="HOGENOM" id="CLU_2085221_0_0_1"/>
<protein>
    <submittedName>
        <fullName evidence="1">Uncharacterized protein</fullName>
    </submittedName>
</protein>
<name>A0A0C9X262_9AGAR</name>
<dbReference type="EMBL" id="KN839141">
    <property type="protein sequence ID" value="KIJ90627.1"/>
    <property type="molecule type" value="Genomic_DNA"/>
</dbReference>
<reference evidence="2" key="2">
    <citation type="submission" date="2015-01" db="EMBL/GenBank/DDBJ databases">
        <title>Evolutionary Origins and Diversification of the Mycorrhizal Mutualists.</title>
        <authorList>
            <consortium name="DOE Joint Genome Institute"/>
            <consortium name="Mycorrhizal Genomics Consortium"/>
            <person name="Kohler A."/>
            <person name="Kuo A."/>
            <person name="Nagy L.G."/>
            <person name="Floudas D."/>
            <person name="Copeland A."/>
            <person name="Barry K.W."/>
            <person name="Cichocki N."/>
            <person name="Veneault-Fourrey C."/>
            <person name="LaButti K."/>
            <person name="Lindquist E.A."/>
            <person name="Lipzen A."/>
            <person name="Lundell T."/>
            <person name="Morin E."/>
            <person name="Murat C."/>
            <person name="Riley R."/>
            <person name="Ohm R."/>
            <person name="Sun H."/>
            <person name="Tunlid A."/>
            <person name="Henrissat B."/>
            <person name="Grigoriev I.V."/>
            <person name="Hibbett D.S."/>
            <person name="Martin F."/>
        </authorList>
    </citation>
    <scope>NUCLEOTIDE SEQUENCE [LARGE SCALE GENOMIC DNA]</scope>
    <source>
        <strain evidence="2">LaAM-08-1</strain>
    </source>
</reference>
<dbReference type="Proteomes" id="UP000054477">
    <property type="component" value="Unassembled WGS sequence"/>
</dbReference>
<sequence>MKPSQPPRPEHGRDLHLFFGLNSPSSTIARSEWPDHRGHSIRRHEVRLRLNIHSHTCNFPRTEVLRGSSAGRFQVPIYVFRRVLTLAVKLVRMSTGSIEIPMCSLAHPLPSPSTHRQ</sequence>
<organism evidence="1 2">
    <name type="scientific">Laccaria amethystina LaAM-08-1</name>
    <dbReference type="NCBI Taxonomy" id="1095629"/>
    <lineage>
        <taxon>Eukaryota</taxon>
        <taxon>Fungi</taxon>
        <taxon>Dikarya</taxon>
        <taxon>Basidiomycota</taxon>
        <taxon>Agaricomycotina</taxon>
        <taxon>Agaricomycetes</taxon>
        <taxon>Agaricomycetidae</taxon>
        <taxon>Agaricales</taxon>
        <taxon>Agaricineae</taxon>
        <taxon>Hydnangiaceae</taxon>
        <taxon>Laccaria</taxon>
    </lineage>
</organism>